<gene>
    <name evidence="2" type="ORF">ANOM_000426</name>
</gene>
<dbReference type="STRING" id="1509407.A0A0L1JHZ8"/>
<feature type="compositionally biased region" description="Basic and acidic residues" evidence="1">
    <location>
        <begin position="1"/>
        <end position="11"/>
    </location>
</feature>
<dbReference type="GeneID" id="26802230"/>
<name>A0A0L1JHZ8_ASPN3</name>
<proteinExistence type="predicted"/>
<accession>A0A0L1JHZ8</accession>
<evidence type="ECO:0000313" key="3">
    <source>
        <dbReference type="Proteomes" id="UP000037505"/>
    </source>
</evidence>
<dbReference type="AlphaFoldDB" id="A0A0L1JHZ8"/>
<sequence length="284" mass="32184">MTADARNDQVLKKRISGRPKCGPRLAARDSSSEKQSVGFICFERNATTAALAKRMEFPKRKLGTFYAREFPRFLEPIVPHSEAAFAEDMSTGIRKSFSSIRKGYQYSTGFSGLEGCTILYIISRKGVYAVHWFENVSFSPDSVWLEGTTVEDLFQNTVIDMLTNGGRYHPKVAARIIEDDYIKAYLIHPTQTWKEGPDDAGYTEQWQQVRTTVGNLVPKLQDQSRWTDIPYTVATPAEVLKSDGAAGKNLFKYDPAHDVGGGKTEHLAMLWIEDQKEPYHEDRW</sequence>
<evidence type="ECO:0000313" key="2">
    <source>
        <dbReference type="EMBL" id="KNG91386.1"/>
    </source>
</evidence>
<dbReference type="OrthoDB" id="3886018at2759"/>
<dbReference type="RefSeq" id="XP_015412309.1">
    <property type="nucleotide sequence ID" value="XM_015545684.1"/>
</dbReference>
<keyword evidence="3" id="KW-1185">Reference proteome</keyword>
<organism evidence="2 3">
    <name type="scientific">Aspergillus nomiae NRRL (strain ATCC 15546 / NRRL 13137 / CBS 260.88 / M93)</name>
    <dbReference type="NCBI Taxonomy" id="1509407"/>
    <lineage>
        <taxon>Eukaryota</taxon>
        <taxon>Fungi</taxon>
        <taxon>Dikarya</taxon>
        <taxon>Ascomycota</taxon>
        <taxon>Pezizomycotina</taxon>
        <taxon>Eurotiomycetes</taxon>
        <taxon>Eurotiomycetidae</taxon>
        <taxon>Eurotiales</taxon>
        <taxon>Aspergillaceae</taxon>
        <taxon>Aspergillus</taxon>
        <taxon>Aspergillus subgen. Circumdati</taxon>
    </lineage>
</organism>
<dbReference type="Proteomes" id="UP000037505">
    <property type="component" value="Unassembled WGS sequence"/>
</dbReference>
<feature type="region of interest" description="Disordered" evidence="1">
    <location>
        <begin position="1"/>
        <end position="29"/>
    </location>
</feature>
<comment type="caution">
    <text evidence="2">The sequence shown here is derived from an EMBL/GenBank/DDBJ whole genome shotgun (WGS) entry which is preliminary data.</text>
</comment>
<reference evidence="2 3" key="1">
    <citation type="submission" date="2014-06" db="EMBL/GenBank/DDBJ databases">
        <title>The Genome of the Aflatoxigenic Filamentous Fungus Aspergillus nomius.</title>
        <authorList>
            <person name="Moore M.G."/>
            <person name="Shannon B.M."/>
            <person name="Brian M.M."/>
        </authorList>
    </citation>
    <scope>NUCLEOTIDE SEQUENCE [LARGE SCALE GENOMIC DNA]</scope>
    <source>
        <strain evidence="2 3">NRRL 13137</strain>
    </source>
</reference>
<evidence type="ECO:0000256" key="1">
    <source>
        <dbReference type="SAM" id="MobiDB-lite"/>
    </source>
</evidence>
<dbReference type="EMBL" id="JNOM01000003">
    <property type="protein sequence ID" value="KNG91386.1"/>
    <property type="molecule type" value="Genomic_DNA"/>
</dbReference>
<protein>
    <submittedName>
        <fullName evidence="2">Uncharacterized protein</fullName>
    </submittedName>
</protein>